<dbReference type="OrthoDB" id="9757552at2"/>
<evidence type="ECO:0000313" key="6">
    <source>
        <dbReference type="Proteomes" id="UP000238823"/>
    </source>
</evidence>
<dbReference type="InterPro" id="IPR045351">
    <property type="entry name" value="DUF6531"/>
</dbReference>
<dbReference type="Proteomes" id="UP000238823">
    <property type="component" value="Unassembled WGS sequence"/>
</dbReference>
<dbReference type="NCBIfam" id="TIGR01643">
    <property type="entry name" value="YD_repeat_2x"/>
    <property type="match status" value="7"/>
</dbReference>
<dbReference type="PANTHER" id="PTHR32305:SF15">
    <property type="entry name" value="PROTEIN RHSA-RELATED"/>
    <property type="match status" value="1"/>
</dbReference>
<gene>
    <name evidence="5" type="primary">wapA_9</name>
    <name evidence="5" type="ORF">ENSA7_49330</name>
</gene>
<keyword evidence="1" id="KW-0677">Repeat</keyword>
<dbReference type="InterPro" id="IPR050708">
    <property type="entry name" value="T6SS_VgrG/RHS"/>
</dbReference>
<evidence type="ECO:0000313" key="5">
    <source>
        <dbReference type="EMBL" id="PRQ05000.1"/>
    </source>
</evidence>
<feature type="domain" description="DUF6531" evidence="3">
    <location>
        <begin position="75"/>
        <end position="149"/>
    </location>
</feature>
<evidence type="ECO:0000259" key="2">
    <source>
        <dbReference type="Pfam" id="PF14521"/>
    </source>
</evidence>
<dbReference type="Pfam" id="PF14521">
    <property type="entry name" value="Aspzincin_M35"/>
    <property type="match status" value="1"/>
</dbReference>
<dbReference type="InterPro" id="IPR056823">
    <property type="entry name" value="TEN-like_YD-shell"/>
</dbReference>
<dbReference type="Gene3D" id="3.40.390.10">
    <property type="entry name" value="Collagenase (Catalytic Domain)"/>
    <property type="match status" value="1"/>
</dbReference>
<sequence>MAMSAARKLLFVVTAACSVLPSACVERPVVPESQPRSTLDIHRLEPPGHAPGEPRAFTDCPEGACPREQAAYLFSGEFHERVVDLRVQSCTVGLDLVWARRYRSRVSRHPGETPLGNNWDHSYNIYIELGAGPSQPIMIYDGDARPAEFSLDSSHQWTAPGYHRVGTFDDDGRFVLTFADGGTWTFNAAQDSARVGTRKLRRITDRNHNIVELEYDDNDRLEQVVNAVGQSLDFEYDATDHITKVTAQLGPDTSRTIHYDRYAADDPGGNPHDLRRVTLPPIVGTVTGNDFPDGTSTTYTYATGTGHTELDGNLLTIEDSLGQIYLRNTYSDTQDPGDFNFDRLLTQAWGNSNDRISMIYASVEPSATNNFAITMAWVNDRVGRVSSHFFDGGNHLVLRREYTGFASPDLPSSDGFNPPGDKLRGDDPEFFETRFAYNVDGHVIRVTHPRGNATVSVYEGDLNAAASPRVRGNLRERHLGLDIQACDSGAPKISEYFEYVPGLGNEHDQQEFVARATDPRGNVTQTSHDGRGNRISIIYPEPDTREDMQYNVLGQLTRHRFPKDQHGARRELAFTYEHEGRLRSEIEDPQGLALTTTTEFDAACNEVRRIDPAGNDKLYSYNSHDELVRELSPLTTCSATCGGGTPTRAYTDRIYDANMNLVRVDEEALDCEGNPQANAVISTFFEYDILNELTLTSAELDEGQAIVNLLSYDANRELTTQQLGEAVSQTDPFNTVSSVYDERGLLYQEIRGQGSPLAQTTQHDYDANGNERRVLEGPTRVTNYVYDCADRLVSIQDTMGNQTTYRYDPAGNRVEERFEGELVDLPGASGNLLSRRTTVSYDTMNRPVVTTRDHFDPMTQTQIGDGASVTTLAYDGESRVILETDDSGGQTTHDFDAVGRPWRTVDAEGNAVELAYDDNGNVSERELTDAPTMAGAALVGVWTYAYDEQDNLVQTTDPIGSTTHSCYDSLGRLAETVAPRQNRTTYSYDGTGRLTESAYQLTDDGTGAGSVVSVAVTRQFWDASDRLIAREDPGGNLTEYQYDSLNRVTRETYADGRFNVFTYDDHGNIVEFVDPSGTSLVFGYDRLDRRVSVAITPGHGVSADTTFERYTFDGRSLLVGADDDDSHVARRHDSLGAILAETQTYLSGPARELGYVRDALGNPTTTTYPAGRVIDRSFDRLARTRTISEGGSELVQLEYLGPSVLRRTYLEPSTRSDYSYDPARRMVGSQHVEFVGDVVTDVVDQRIYGFDDANNKQSEQDLTLGNLGGRWTITHDSLGRMVGSDVSGSVAGDRSVDYMFDGAGNRTSTSGSKCPGSYTQVGVDAVLNQYTLTPCEAWSHDPAGHLVDTSATASDGSDREFEYDHHGRLVHVVISPGAPDEVAIEFAYDALGRKIRATSTHGASSVTEQYVYDGWNVIEEYTTADWTPSATYLYGDGLDSRLQMIRKDSWWFFDDETGSTTALGHKPSDGPLLVERYSYQDFGEPSFFVAGSPAASSLSGNPYLFAGRRWLQSIGLYDLRTRHLDPVAGRFITRDSLGIWADEENLGNGYTYVTNTPGSATDPTGEWKKPHIKNCHDGARYDIEQWLGEAERQARRARSWFDGQAERKRKRRKTDWNKNKNDGRLWWGNYDNTRFHRIKWNYRKIVRRCSKNVITFKCRSTGEFCGFTDSSAWTHSSWHAWIRVCKNGRRGMFRSNGTPRYDSKIFNGGTILHEVSHNINAIGDKRLNGSKVSLHDEVQELASRKPVRASWNAANYEHYGASR</sequence>
<dbReference type="GO" id="GO:0004222">
    <property type="term" value="F:metalloendopeptidase activity"/>
    <property type="evidence" value="ECO:0007669"/>
    <property type="project" value="InterPro"/>
</dbReference>
<dbReference type="EMBL" id="PVNL01000100">
    <property type="protein sequence ID" value="PRQ05000.1"/>
    <property type="molecule type" value="Genomic_DNA"/>
</dbReference>
<feature type="domain" description="Lysine-specific metallo-endopeptidase" evidence="2">
    <location>
        <begin position="1621"/>
        <end position="1760"/>
    </location>
</feature>
<dbReference type="Pfam" id="PF05593">
    <property type="entry name" value="RHS_repeat"/>
    <property type="match status" value="4"/>
</dbReference>
<dbReference type="InterPro" id="IPR029463">
    <property type="entry name" value="Lys_MEP"/>
</dbReference>
<dbReference type="Pfam" id="PF25023">
    <property type="entry name" value="TEN_YD-shell"/>
    <property type="match status" value="1"/>
</dbReference>
<dbReference type="InterPro" id="IPR024079">
    <property type="entry name" value="MetalloPept_cat_dom_sf"/>
</dbReference>
<dbReference type="Gene3D" id="2.180.10.10">
    <property type="entry name" value="RHS repeat-associated core"/>
    <property type="match status" value="4"/>
</dbReference>
<dbReference type="InterPro" id="IPR022385">
    <property type="entry name" value="Rhs_assc_core"/>
</dbReference>
<dbReference type="Pfam" id="PF20148">
    <property type="entry name" value="DUF6531"/>
    <property type="match status" value="1"/>
</dbReference>
<protein>
    <submittedName>
        <fullName evidence="5">tRNA3(Ser)-specific nuclease WapA</fullName>
        <ecNumber evidence="5">3.1.-.-</ecNumber>
    </submittedName>
</protein>
<proteinExistence type="predicted"/>
<dbReference type="SUPFAM" id="SSF55486">
    <property type="entry name" value="Metalloproteases ('zincins'), catalytic domain"/>
    <property type="match status" value="1"/>
</dbReference>
<dbReference type="NCBIfam" id="TIGR03696">
    <property type="entry name" value="Rhs_assc_core"/>
    <property type="match status" value="1"/>
</dbReference>
<reference evidence="5 6" key="1">
    <citation type="submission" date="2018-03" db="EMBL/GenBank/DDBJ databases">
        <title>Draft Genome Sequences of the Obligatory Marine Myxobacteria Enhygromyxa salina SWB007.</title>
        <authorList>
            <person name="Poehlein A."/>
            <person name="Moghaddam J.A."/>
            <person name="Harms H."/>
            <person name="Alanjari M."/>
            <person name="Koenig G.M."/>
            <person name="Daniel R."/>
            <person name="Schaeberle T.F."/>
        </authorList>
    </citation>
    <scope>NUCLEOTIDE SEQUENCE [LARGE SCALE GENOMIC DNA]</scope>
    <source>
        <strain evidence="5 6">SWB007</strain>
    </source>
</reference>
<dbReference type="InterPro" id="IPR031325">
    <property type="entry name" value="RHS_repeat"/>
</dbReference>
<accession>A0A2S9YIV9</accession>
<dbReference type="InterPro" id="IPR006530">
    <property type="entry name" value="YD"/>
</dbReference>
<dbReference type="PANTHER" id="PTHR32305">
    <property type="match status" value="1"/>
</dbReference>
<keyword evidence="5" id="KW-0378">Hydrolase</keyword>
<evidence type="ECO:0000259" key="4">
    <source>
        <dbReference type="Pfam" id="PF25023"/>
    </source>
</evidence>
<name>A0A2S9YIV9_9BACT</name>
<dbReference type="EC" id="3.1.-.-" evidence="5"/>
<comment type="caution">
    <text evidence="5">The sequence shown here is derived from an EMBL/GenBank/DDBJ whole genome shotgun (WGS) entry which is preliminary data.</text>
</comment>
<feature type="domain" description="Teneurin-like YD-shell" evidence="4">
    <location>
        <begin position="847"/>
        <end position="999"/>
    </location>
</feature>
<organism evidence="5 6">
    <name type="scientific">Enhygromyxa salina</name>
    <dbReference type="NCBI Taxonomy" id="215803"/>
    <lineage>
        <taxon>Bacteria</taxon>
        <taxon>Pseudomonadati</taxon>
        <taxon>Myxococcota</taxon>
        <taxon>Polyangia</taxon>
        <taxon>Nannocystales</taxon>
        <taxon>Nannocystaceae</taxon>
        <taxon>Enhygromyxa</taxon>
    </lineage>
</organism>
<evidence type="ECO:0000256" key="1">
    <source>
        <dbReference type="ARBA" id="ARBA00022737"/>
    </source>
</evidence>
<evidence type="ECO:0000259" key="3">
    <source>
        <dbReference type="Pfam" id="PF20148"/>
    </source>
</evidence>